<reference evidence="2 3" key="1">
    <citation type="journal article" date="2012" name="Genome Biol.">
        <title>Genome and low-iron response of an oceanic diatom adapted to chronic iron limitation.</title>
        <authorList>
            <person name="Lommer M."/>
            <person name="Specht M."/>
            <person name="Roy A.S."/>
            <person name="Kraemer L."/>
            <person name="Andreson R."/>
            <person name="Gutowska M.A."/>
            <person name="Wolf J."/>
            <person name="Bergner S.V."/>
            <person name="Schilhabel M.B."/>
            <person name="Klostermeier U.C."/>
            <person name="Beiko R.G."/>
            <person name="Rosenstiel P."/>
            <person name="Hippler M."/>
            <person name="Laroche J."/>
        </authorList>
    </citation>
    <scope>NUCLEOTIDE SEQUENCE [LARGE SCALE GENOMIC DNA]</scope>
    <source>
        <strain evidence="2 3">CCMP1005</strain>
    </source>
</reference>
<comment type="caution">
    <text evidence="2">The sequence shown here is derived from an EMBL/GenBank/DDBJ whole genome shotgun (WGS) entry which is preliminary data.</text>
</comment>
<dbReference type="EMBL" id="AGNL01044435">
    <property type="protein sequence ID" value="EJK49790.1"/>
    <property type="molecule type" value="Genomic_DNA"/>
</dbReference>
<evidence type="ECO:0000313" key="3">
    <source>
        <dbReference type="Proteomes" id="UP000266841"/>
    </source>
</evidence>
<feature type="compositionally biased region" description="Basic residues" evidence="1">
    <location>
        <begin position="11"/>
        <end position="20"/>
    </location>
</feature>
<protein>
    <submittedName>
        <fullName evidence="2">Uncharacterized protein</fullName>
    </submittedName>
</protein>
<gene>
    <name evidence="2" type="ORF">THAOC_31300</name>
</gene>
<proteinExistence type="predicted"/>
<keyword evidence="3" id="KW-1185">Reference proteome</keyword>
<feature type="region of interest" description="Disordered" evidence="1">
    <location>
        <begin position="207"/>
        <end position="229"/>
    </location>
</feature>
<name>K0R9K7_THAOC</name>
<accession>K0R9K7</accession>
<evidence type="ECO:0000313" key="2">
    <source>
        <dbReference type="EMBL" id="EJK49790.1"/>
    </source>
</evidence>
<dbReference type="Proteomes" id="UP000266841">
    <property type="component" value="Unassembled WGS sequence"/>
</dbReference>
<feature type="region of interest" description="Disordered" evidence="1">
    <location>
        <begin position="1"/>
        <end position="112"/>
    </location>
</feature>
<organism evidence="2 3">
    <name type="scientific">Thalassiosira oceanica</name>
    <name type="common">Marine diatom</name>
    <dbReference type="NCBI Taxonomy" id="159749"/>
    <lineage>
        <taxon>Eukaryota</taxon>
        <taxon>Sar</taxon>
        <taxon>Stramenopiles</taxon>
        <taxon>Ochrophyta</taxon>
        <taxon>Bacillariophyta</taxon>
        <taxon>Coscinodiscophyceae</taxon>
        <taxon>Thalassiosirophycidae</taxon>
        <taxon>Thalassiosirales</taxon>
        <taxon>Thalassiosiraceae</taxon>
        <taxon>Thalassiosira</taxon>
    </lineage>
</organism>
<feature type="compositionally biased region" description="Basic and acidic residues" evidence="1">
    <location>
        <begin position="76"/>
        <end position="99"/>
    </location>
</feature>
<feature type="compositionally biased region" description="Basic residues" evidence="1">
    <location>
        <begin position="30"/>
        <end position="39"/>
    </location>
</feature>
<dbReference type="AlphaFoldDB" id="K0R9K7"/>
<evidence type="ECO:0000256" key="1">
    <source>
        <dbReference type="SAM" id="MobiDB-lite"/>
    </source>
</evidence>
<sequence length="229" mass="25260">MDNGMEELLGRGRRMHRKTTRAQESETQVTRRKAPKKAPKNAAATGRHAKKKLTASSDNDNDEDPDDLLTLNEYGAKTRTDKQGSTDAHPDKDLGDERLSSPQKAVLATVPRQKDQDHLKIKFIKENEARLMKVDNKTSLVLGRRCPSLSEPCSFSLSTFPPIGAFMKPSHSRPPDDRCGPICLPPQISPPLFMLLSKRFIDMGGQTSEGSDTAQLLGGQSPSRKANLN</sequence>